<evidence type="ECO:0000313" key="8">
    <source>
        <dbReference type="Proteomes" id="UP000837801"/>
    </source>
</evidence>
<dbReference type="GO" id="GO:0003729">
    <property type="term" value="F:mRNA binding"/>
    <property type="evidence" value="ECO:0007669"/>
    <property type="project" value="TreeGrafter"/>
</dbReference>
<evidence type="ECO:0000256" key="3">
    <source>
        <dbReference type="ARBA" id="ARBA00022833"/>
    </source>
</evidence>
<dbReference type="GO" id="GO:0008270">
    <property type="term" value="F:zinc ion binding"/>
    <property type="evidence" value="ECO:0007669"/>
    <property type="project" value="UniProtKB-KW"/>
</dbReference>
<comment type="caution">
    <text evidence="7">The sequence shown here is derived from an EMBL/GenBank/DDBJ whole genome shotgun (WGS) entry which is preliminary data.</text>
</comment>
<dbReference type="Gene3D" id="4.10.1000.10">
    <property type="entry name" value="Zinc finger, CCCH-type"/>
    <property type="match status" value="1"/>
</dbReference>
<dbReference type="InterPro" id="IPR032378">
    <property type="entry name" value="ZC3H15/TMA46_C"/>
</dbReference>
<evidence type="ECO:0000256" key="2">
    <source>
        <dbReference type="ARBA" id="ARBA00022771"/>
    </source>
</evidence>
<dbReference type="PANTHER" id="PTHR12681:SF0">
    <property type="entry name" value="ZINC FINGER CCCH DOMAIN-CONTAINING PROTEIN 15"/>
    <property type="match status" value="1"/>
</dbReference>
<keyword evidence="2 4" id="KW-0863">Zinc-finger</keyword>
<dbReference type="EMBL" id="CAKXYY010000031">
    <property type="protein sequence ID" value="CAH2355692.1"/>
    <property type="molecule type" value="Genomic_DNA"/>
</dbReference>
<reference evidence="7" key="1">
    <citation type="submission" date="2022-03" db="EMBL/GenBank/DDBJ databases">
        <authorList>
            <person name="Legras J.-L."/>
            <person name="Devillers H."/>
            <person name="Grondin C."/>
        </authorList>
    </citation>
    <scope>NUCLEOTIDE SEQUENCE</scope>
    <source>
        <strain evidence="7">CLIB 1423</strain>
    </source>
</reference>
<dbReference type="GO" id="GO:0005829">
    <property type="term" value="C:cytosol"/>
    <property type="evidence" value="ECO:0007669"/>
    <property type="project" value="TreeGrafter"/>
</dbReference>
<feature type="compositionally biased region" description="Basic and acidic residues" evidence="5">
    <location>
        <begin position="311"/>
        <end position="328"/>
    </location>
</feature>
<feature type="compositionally biased region" description="Basic and acidic residues" evidence="5">
    <location>
        <begin position="54"/>
        <end position="79"/>
    </location>
</feature>
<dbReference type="Proteomes" id="UP000837801">
    <property type="component" value="Unassembled WGS sequence"/>
</dbReference>
<dbReference type="SMART" id="SM00356">
    <property type="entry name" value="ZnF_C3H1"/>
    <property type="match status" value="2"/>
</dbReference>
<feature type="region of interest" description="Disordered" evidence="5">
    <location>
        <begin position="1"/>
        <end position="84"/>
    </location>
</feature>
<feature type="domain" description="C3H1-type" evidence="6">
    <location>
        <begin position="95"/>
        <end position="122"/>
    </location>
</feature>
<evidence type="ECO:0000259" key="6">
    <source>
        <dbReference type="PROSITE" id="PS50103"/>
    </source>
</evidence>
<dbReference type="SUPFAM" id="SSF90229">
    <property type="entry name" value="CCCH zinc finger"/>
    <property type="match status" value="1"/>
</dbReference>
<proteinExistence type="predicted"/>
<dbReference type="PROSITE" id="PS50103">
    <property type="entry name" value="ZF_C3H1"/>
    <property type="match status" value="2"/>
</dbReference>
<organism evidence="7 8">
    <name type="scientific">[Candida] railenensis</name>
    <dbReference type="NCBI Taxonomy" id="45579"/>
    <lineage>
        <taxon>Eukaryota</taxon>
        <taxon>Fungi</taxon>
        <taxon>Dikarya</taxon>
        <taxon>Ascomycota</taxon>
        <taxon>Saccharomycotina</taxon>
        <taxon>Pichiomycetes</taxon>
        <taxon>Debaryomycetaceae</taxon>
        <taxon>Kurtzmaniella</taxon>
    </lineage>
</organism>
<dbReference type="Pfam" id="PF16543">
    <property type="entry name" value="DFRP_C"/>
    <property type="match status" value="1"/>
</dbReference>
<feature type="zinc finger region" description="C3H1-type" evidence="4">
    <location>
        <begin position="166"/>
        <end position="204"/>
    </location>
</feature>
<keyword evidence="1 4" id="KW-0479">Metal-binding</keyword>
<dbReference type="PANTHER" id="PTHR12681">
    <property type="entry name" value="ZINC FINGER-CONTAINING PROTEIN P48ZNF"/>
    <property type="match status" value="1"/>
</dbReference>
<evidence type="ECO:0000313" key="7">
    <source>
        <dbReference type="EMBL" id="CAH2355692.1"/>
    </source>
</evidence>
<dbReference type="AlphaFoldDB" id="A0A9P0QW82"/>
<gene>
    <name evidence="7" type="ORF">CLIB1423_31S00672</name>
</gene>
<dbReference type="OrthoDB" id="278280at2759"/>
<name>A0A9P0QW82_9ASCO</name>
<protein>
    <submittedName>
        <fullName evidence="7">Translation machinery-associated protein 46</fullName>
    </submittedName>
</protein>
<keyword evidence="3 4" id="KW-0862">Zinc</keyword>
<accession>A0A9P0QW82</accession>
<evidence type="ECO:0000256" key="4">
    <source>
        <dbReference type="PROSITE-ProRule" id="PRU00723"/>
    </source>
</evidence>
<keyword evidence="8" id="KW-1185">Reference proteome</keyword>
<dbReference type="InterPro" id="IPR036855">
    <property type="entry name" value="Znf_CCCH_sf"/>
</dbReference>
<feature type="domain" description="C3H1-type" evidence="6">
    <location>
        <begin position="166"/>
        <end position="204"/>
    </location>
</feature>
<evidence type="ECO:0000256" key="5">
    <source>
        <dbReference type="SAM" id="MobiDB-lite"/>
    </source>
</evidence>
<feature type="region of interest" description="Disordered" evidence="5">
    <location>
        <begin position="296"/>
        <end position="388"/>
    </location>
</feature>
<dbReference type="Pfam" id="PF00642">
    <property type="entry name" value="zf-CCCH"/>
    <property type="match status" value="1"/>
</dbReference>
<dbReference type="GO" id="GO:0002181">
    <property type="term" value="P:cytoplasmic translation"/>
    <property type="evidence" value="ECO:0007669"/>
    <property type="project" value="TreeGrafter"/>
</dbReference>
<dbReference type="InterPro" id="IPR000571">
    <property type="entry name" value="Znf_CCCH"/>
</dbReference>
<feature type="compositionally biased region" description="Acidic residues" evidence="5">
    <location>
        <begin position="340"/>
        <end position="349"/>
    </location>
</feature>
<sequence length="388" mass="44396">MPPKKKVPQPSDKNKAKAKTKNAEDKTFGLKNKNKSKRVQSQINQIVAGSDGGAQKRKEAEAKRKAEEKKAAELAKKEAAQSMGIQQPKVPFGVDPKSILCEFFKNGVCNKGTKCKFSHDLDVGRKVVKKDLYTDARAEKEEDTMDNWDEEKLRKVISSKHGNPKTTTDIVCKYFIEAVENGKYGWFWVCPNGGNECKYRHSLPPGFVLKTKEEKRLERLAQENEPKITLEEFIEMERGRLDRTKFTPITWATFTEWKKKIKAKRDDDRKKEDEKNKRSLTGREIIQKKFADKYYTEEGDADSGEAWDLSVFRKDLPEEEDSNIKDYGDGADPFSRMEEEQQEQQEQEQEEGKPEAVEETSEEQSETTSGDEPVETPSSFEPVDVSTA</sequence>
<evidence type="ECO:0000256" key="1">
    <source>
        <dbReference type="ARBA" id="ARBA00022723"/>
    </source>
</evidence>
<dbReference type="Gene3D" id="6.20.400.10">
    <property type="match status" value="1"/>
</dbReference>
<feature type="zinc finger region" description="C3H1-type" evidence="4">
    <location>
        <begin position="95"/>
        <end position="122"/>
    </location>
</feature>